<accession>A0A5B0NX35</accession>
<reference evidence="2 3" key="1">
    <citation type="submission" date="2019-05" db="EMBL/GenBank/DDBJ databases">
        <title>Emergence of the Ug99 lineage of the wheat stem rust pathogen through somatic hybridization.</title>
        <authorList>
            <person name="Li F."/>
            <person name="Upadhyaya N.M."/>
            <person name="Sperschneider J."/>
            <person name="Matny O."/>
            <person name="Nguyen-Phuc H."/>
            <person name="Mago R."/>
            <person name="Raley C."/>
            <person name="Miller M.E."/>
            <person name="Silverstein K.A.T."/>
            <person name="Henningsen E."/>
            <person name="Hirsch C.D."/>
            <person name="Visser B."/>
            <person name="Pretorius Z.A."/>
            <person name="Steffenson B.J."/>
            <person name="Schwessinger B."/>
            <person name="Dodds P.N."/>
            <person name="Figueroa M."/>
        </authorList>
    </citation>
    <scope>NUCLEOTIDE SEQUENCE [LARGE SCALE GENOMIC DNA]</scope>
    <source>
        <strain evidence="2 3">Ug99</strain>
    </source>
</reference>
<dbReference type="EMBL" id="VDEP01000373">
    <property type="protein sequence ID" value="KAA1093735.1"/>
    <property type="molecule type" value="Genomic_DNA"/>
</dbReference>
<name>A0A5B0NX35_PUCGR</name>
<evidence type="ECO:0000313" key="2">
    <source>
        <dbReference type="EMBL" id="KAA1093735.1"/>
    </source>
</evidence>
<dbReference type="Proteomes" id="UP000325313">
    <property type="component" value="Unassembled WGS sequence"/>
</dbReference>
<proteinExistence type="predicted"/>
<evidence type="ECO:0000313" key="3">
    <source>
        <dbReference type="Proteomes" id="UP000325313"/>
    </source>
</evidence>
<sequence length="77" mass="8393">MVDGPLGAHVFEVGYKGGETGRCARRLIIKDQTSGLTDRTISGCFVHKATANADDRSQSNTYKQDGNHLKSHISVFQ</sequence>
<evidence type="ECO:0000256" key="1">
    <source>
        <dbReference type="SAM" id="MobiDB-lite"/>
    </source>
</evidence>
<dbReference type="AlphaFoldDB" id="A0A5B0NX35"/>
<gene>
    <name evidence="2" type="ORF">PGTUg99_024469</name>
</gene>
<organism evidence="2 3">
    <name type="scientific">Puccinia graminis f. sp. tritici</name>
    <dbReference type="NCBI Taxonomy" id="56615"/>
    <lineage>
        <taxon>Eukaryota</taxon>
        <taxon>Fungi</taxon>
        <taxon>Dikarya</taxon>
        <taxon>Basidiomycota</taxon>
        <taxon>Pucciniomycotina</taxon>
        <taxon>Pucciniomycetes</taxon>
        <taxon>Pucciniales</taxon>
        <taxon>Pucciniaceae</taxon>
        <taxon>Puccinia</taxon>
    </lineage>
</organism>
<protein>
    <submittedName>
        <fullName evidence="2">Uncharacterized protein</fullName>
    </submittedName>
</protein>
<feature type="region of interest" description="Disordered" evidence="1">
    <location>
        <begin position="55"/>
        <end position="77"/>
    </location>
</feature>
<comment type="caution">
    <text evidence="2">The sequence shown here is derived from an EMBL/GenBank/DDBJ whole genome shotgun (WGS) entry which is preliminary data.</text>
</comment>